<dbReference type="EMBL" id="JAJEPX010000001">
    <property type="protein sequence ID" value="MCC2175540.1"/>
    <property type="molecule type" value="Genomic_DNA"/>
</dbReference>
<comment type="caution">
    <text evidence="9">The sequence shown here is derived from an EMBL/GenBank/DDBJ whole genome shotgun (WGS) entry which is preliminary data.</text>
</comment>
<dbReference type="GO" id="GO:0005886">
    <property type="term" value="C:plasma membrane"/>
    <property type="evidence" value="ECO:0007669"/>
    <property type="project" value="UniProtKB-SubCell"/>
</dbReference>
<evidence type="ECO:0000256" key="1">
    <source>
        <dbReference type="ARBA" id="ARBA00004370"/>
    </source>
</evidence>
<dbReference type="AlphaFoldDB" id="A0AAW4VVP1"/>
<protein>
    <recommendedName>
        <fullName evidence="8">ATP synthase subunit delta</fullName>
    </recommendedName>
    <alternativeName>
        <fullName evidence="8">ATP synthase F(1) sector subunit delta</fullName>
    </alternativeName>
    <alternativeName>
        <fullName evidence="8">F-type ATPase subunit delta</fullName>
        <shortName evidence="8">F-ATPase subunit delta</shortName>
    </alternativeName>
</protein>
<dbReference type="SUPFAM" id="SSF47928">
    <property type="entry name" value="N-terminal domain of the delta subunit of the F1F0-ATP synthase"/>
    <property type="match status" value="1"/>
</dbReference>
<dbReference type="NCBIfam" id="TIGR01145">
    <property type="entry name" value="ATP_synt_delta"/>
    <property type="match status" value="1"/>
</dbReference>
<dbReference type="InterPro" id="IPR026015">
    <property type="entry name" value="ATP_synth_OSCP/delta_N_sf"/>
</dbReference>
<keyword evidence="7 8" id="KW-0066">ATP synthesis</keyword>
<sequence>MADMVSERYALSLYEVAQDEKQEKLYLDQLTEVCAAFDSEPDFLKMLTTPSIAAEDKQKVLKTVLEGRIEPFLLNFLMLVTDKGRIGLIHEMCQAYKEQYYFENGIVEVLAVTAVPMSAALTDKLRGKMEQVTGKKVELKCSVDPSIMGGIVVKVNNEQFDTSLRTRLEELAARLTGTQESR</sequence>
<keyword evidence="6 8" id="KW-0139">CF(1)</keyword>
<dbReference type="Gene3D" id="1.10.520.20">
    <property type="entry name" value="N-terminal domain of the delta subunit of the F1F0-ATP synthase"/>
    <property type="match status" value="1"/>
</dbReference>
<proteinExistence type="inferred from homology"/>
<dbReference type="InterPro" id="IPR020781">
    <property type="entry name" value="ATPase_OSCP/d_CS"/>
</dbReference>
<evidence type="ECO:0000256" key="7">
    <source>
        <dbReference type="ARBA" id="ARBA00023310"/>
    </source>
</evidence>
<dbReference type="RefSeq" id="WP_227599873.1">
    <property type="nucleotide sequence ID" value="NZ_JAJEPX010000001.1"/>
</dbReference>
<keyword evidence="10" id="KW-1185">Reference proteome</keyword>
<dbReference type="PRINTS" id="PR00125">
    <property type="entry name" value="ATPASEDELTA"/>
</dbReference>
<dbReference type="PANTHER" id="PTHR11910">
    <property type="entry name" value="ATP SYNTHASE DELTA CHAIN"/>
    <property type="match status" value="1"/>
</dbReference>
<evidence type="ECO:0000256" key="5">
    <source>
        <dbReference type="ARBA" id="ARBA00023136"/>
    </source>
</evidence>
<keyword evidence="5 8" id="KW-0472">Membrane</keyword>
<dbReference type="HAMAP" id="MF_01416">
    <property type="entry name" value="ATP_synth_delta_bact"/>
    <property type="match status" value="1"/>
</dbReference>
<dbReference type="GeneID" id="98659668"/>
<organism evidence="9 10">
    <name type="scientific">Agathobaculum butyriciproducens</name>
    <dbReference type="NCBI Taxonomy" id="1628085"/>
    <lineage>
        <taxon>Bacteria</taxon>
        <taxon>Bacillati</taxon>
        <taxon>Bacillota</taxon>
        <taxon>Clostridia</taxon>
        <taxon>Eubacteriales</taxon>
        <taxon>Butyricicoccaceae</taxon>
        <taxon>Agathobaculum</taxon>
    </lineage>
</organism>
<dbReference type="Pfam" id="PF00213">
    <property type="entry name" value="OSCP"/>
    <property type="match status" value="1"/>
</dbReference>
<keyword evidence="3 8" id="KW-0375">Hydrogen ion transport</keyword>
<comment type="similarity">
    <text evidence="8">Belongs to the ATPase delta chain family.</text>
</comment>
<accession>A0AAW4VVP1</accession>
<keyword evidence="2 8" id="KW-0813">Transport</keyword>
<comment type="function">
    <text evidence="8">F(1)F(0) ATP synthase produces ATP from ADP in the presence of a proton or sodium gradient. F-type ATPases consist of two structural domains, F(1) containing the extramembraneous catalytic core and F(0) containing the membrane proton channel, linked together by a central stalk and a peripheral stalk. During catalysis, ATP synthesis in the catalytic domain of F(1) is coupled via a rotary mechanism of the central stalk subunits to proton translocation.</text>
</comment>
<dbReference type="GO" id="GO:0045259">
    <property type="term" value="C:proton-transporting ATP synthase complex"/>
    <property type="evidence" value="ECO:0007669"/>
    <property type="project" value="UniProtKB-KW"/>
</dbReference>
<reference evidence="9 10" key="1">
    <citation type="submission" date="2021-10" db="EMBL/GenBank/DDBJ databases">
        <title>Anaerobic single-cell dispensing facilitates the cultivation of human gut bacteria.</title>
        <authorList>
            <person name="Afrizal A."/>
        </authorList>
    </citation>
    <scope>NUCLEOTIDE SEQUENCE [LARGE SCALE GENOMIC DNA]</scope>
    <source>
        <strain evidence="9 10">CLA-AA-H270</strain>
    </source>
</reference>
<dbReference type="Proteomes" id="UP001298753">
    <property type="component" value="Unassembled WGS sequence"/>
</dbReference>
<evidence type="ECO:0000256" key="2">
    <source>
        <dbReference type="ARBA" id="ARBA00022448"/>
    </source>
</evidence>
<dbReference type="InterPro" id="IPR000711">
    <property type="entry name" value="ATPase_OSCP/dsu"/>
</dbReference>
<evidence type="ECO:0000256" key="4">
    <source>
        <dbReference type="ARBA" id="ARBA00023065"/>
    </source>
</evidence>
<evidence type="ECO:0000256" key="6">
    <source>
        <dbReference type="ARBA" id="ARBA00023196"/>
    </source>
</evidence>
<name>A0AAW4VVP1_9FIRM</name>
<evidence type="ECO:0000256" key="3">
    <source>
        <dbReference type="ARBA" id="ARBA00022781"/>
    </source>
</evidence>
<evidence type="ECO:0000256" key="8">
    <source>
        <dbReference type="HAMAP-Rule" id="MF_01416"/>
    </source>
</evidence>
<keyword evidence="8" id="KW-1003">Cell membrane</keyword>
<keyword evidence="4 8" id="KW-0406">Ion transport</keyword>
<gene>
    <name evidence="8 9" type="primary">atpH</name>
    <name evidence="9" type="ORF">LKD22_00080</name>
</gene>
<evidence type="ECO:0000313" key="9">
    <source>
        <dbReference type="EMBL" id="MCC2175540.1"/>
    </source>
</evidence>
<comment type="subcellular location">
    <subcellularLocation>
        <location evidence="8">Cell membrane</location>
        <topology evidence="8">Peripheral membrane protein</topology>
    </subcellularLocation>
    <subcellularLocation>
        <location evidence="1">Membrane</location>
    </subcellularLocation>
</comment>
<dbReference type="PROSITE" id="PS00389">
    <property type="entry name" value="ATPASE_DELTA"/>
    <property type="match status" value="1"/>
</dbReference>
<evidence type="ECO:0000313" key="10">
    <source>
        <dbReference type="Proteomes" id="UP001298753"/>
    </source>
</evidence>
<comment type="function">
    <text evidence="8">This protein is part of the stalk that links CF(0) to CF(1). It either transmits conformational changes from CF(0) to CF(1) or is implicated in proton conduction.</text>
</comment>
<dbReference type="GO" id="GO:0046933">
    <property type="term" value="F:proton-transporting ATP synthase activity, rotational mechanism"/>
    <property type="evidence" value="ECO:0007669"/>
    <property type="project" value="UniProtKB-UniRule"/>
</dbReference>